<dbReference type="PANTHER" id="PTHR37298">
    <property type="entry name" value="UPF0111 PROTEIN YKAA"/>
    <property type="match status" value="1"/>
</dbReference>
<evidence type="ECO:0008006" key="4">
    <source>
        <dbReference type="Google" id="ProtNLM"/>
    </source>
</evidence>
<comment type="caution">
    <text evidence="2">The sequence shown here is derived from an EMBL/GenBank/DDBJ whole genome shotgun (WGS) entry which is preliminary data.</text>
</comment>
<protein>
    <recommendedName>
        <fullName evidence="4">DUF47 domain-containing protein</fullName>
    </recommendedName>
</protein>
<dbReference type="Proteomes" id="UP000554054">
    <property type="component" value="Unassembled WGS sequence"/>
</dbReference>
<sequence length="219" mass="24694">MTLPWTWRQDRVGFFRAKSRDDSFYQLLADSARHAVAAAEMLTQMLGTSAQEREELAPQLKDIEHEADEATHAIIHKVNSSFVTPFDHSDIVELAAALDDCTDHIESVGQTVVLYRMNGLMPEITAQMEVIVRMAELTAEAMPRLATMKELKDYWVEINRLENEGDAIYRGLLRDLFGGAVSDPIEVIKHKDIIERLEMAADAFENVAHRVEGIAIKEA</sequence>
<evidence type="ECO:0000256" key="1">
    <source>
        <dbReference type="ARBA" id="ARBA00008591"/>
    </source>
</evidence>
<reference evidence="2 3" key="1">
    <citation type="submission" date="2020-07" db="EMBL/GenBank/DDBJ databases">
        <title>Sequencing the genomes of 1000 actinobacteria strains.</title>
        <authorList>
            <person name="Klenk H.-P."/>
        </authorList>
    </citation>
    <scope>NUCLEOTIDE SEQUENCE [LARGE SCALE GENOMIC DNA]</scope>
    <source>
        <strain evidence="2 3">DSM 26154</strain>
    </source>
</reference>
<proteinExistence type="inferred from homology"/>
<organism evidence="2 3">
    <name type="scientific">Janibacter cremeus</name>
    <dbReference type="NCBI Taxonomy" id="1285192"/>
    <lineage>
        <taxon>Bacteria</taxon>
        <taxon>Bacillati</taxon>
        <taxon>Actinomycetota</taxon>
        <taxon>Actinomycetes</taxon>
        <taxon>Micrococcales</taxon>
        <taxon>Intrasporangiaceae</taxon>
        <taxon>Janibacter</taxon>
    </lineage>
</organism>
<dbReference type="RefSeq" id="WP_343062804.1">
    <property type="nucleotide sequence ID" value="NZ_JACCAE010000001.1"/>
</dbReference>
<dbReference type="InterPro" id="IPR018445">
    <property type="entry name" value="Put_Phosphate_transp_reg"/>
</dbReference>
<dbReference type="Pfam" id="PF01865">
    <property type="entry name" value="PhoU_div"/>
    <property type="match status" value="1"/>
</dbReference>
<gene>
    <name evidence="2" type="ORF">BJY20_001357</name>
</gene>
<dbReference type="EMBL" id="JACCAE010000001">
    <property type="protein sequence ID" value="NYF97965.1"/>
    <property type="molecule type" value="Genomic_DNA"/>
</dbReference>
<dbReference type="SUPFAM" id="SSF109755">
    <property type="entry name" value="PhoU-like"/>
    <property type="match status" value="1"/>
</dbReference>
<dbReference type="Gene3D" id="1.20.58.220">
    <property type="entry name" value="Phosphate transport system protein phou homolog 2, domain 2"/>
    <property type="match status" value="1"/>
</dbReference>
<dbReference type="InterPro" id="IPR038078">
    <property type="entry name" value="PhoU-like_sf"/>
</dbReference>
<evidence type="ECO:0000313" key="3">
    <source>
        <dbReference type="Proteomes" id="UP000554054"/>
    </source>
</evidence>
<dbReference type="AlphaFoldDB" id="A0A852VW20"/>
<comment type="similarity">
    <text evidence="1">Belongs to the UPF0111 family.</text>
</comment>
<evidence type="ECO:0000313" key="2">
    <source>
        <dbReference type="EMBL" id="NYF97965.1"/>
    </source>
</evidence>
<accession>A0A852VW20</accession>
<dbReference type="InterPro" id="IPR052912">
    <property type="entry name" value="UPF0111_domain"/>
</dbReference>
<keyword evidence="3" id="KW-1185">Reference proteome</keyword>
<dbReference type="PANTHER" id="PTHR37298:SF1">
    <property type="entry name" value="UPF0111 PROTEIN YKAA"/>
    <property type="match status" value="1"/>
</dbReference>
<name>A0A852VW20_9MICO</name>